<dbReference type="Pfam" id="PF04542">
    <property type="entry name" value="Sigma70_r2"/>
    <property type="match status" value="1"/>
</dbReference>
<name>A0ABZ2J7W5_9CHLR</name>
<sequence length="181" mass="20586">MQQDEREIITRAQARDAEAFGLIYEAYFDKIYRYVSIKTGNRTEAEDLTQQVFVKALSSIHSYKVMSNIPFSAWLYRIAHNQIVDSLRKRSRRPTVELDETMPLAADDDPAAETELKMESRELIAATQKLTPSQREVIALRFGAELPIAEVARLTGRTEGAVKAMQHAAIAALRRLMMEKI</sequence>
<dbReference type="InterPro" id="IPR014298">
    <property type="entry name" value="BldN-like"/>
</dbReference>
<dbReference type="EMBL" id="CP146612">
    <property type="protein sequence ID" value="WWX25699.1"/>
    <property type="molecule type" value="Genomic_DNA"/>
</dbReference>
<evidence type="ECO:0000259" key="6">
    <source>
        <dbReference type="Pfam" id="PF04542"/>
    </source>
</evidence>
<dbReference type="RefSeq" id="WP_338738123.1">
    <property type="nucleotide sequence ID" value="NZ_CP146612.1"/>
</dbReference>
<dbReference type="Pfam" id="PF04545">
    <property type="entry name" value="Sigma70_r4"/>
    <property type="match status" value="1"/>
</dbReference>
<dbReference type="InterPro" id="IPR007627">
    <property type="entry name" value="RNA_pol_sigma70_r2"/>
</dbReference>
<evidence type="ECO:0000256" key="2">
    <source>
        <dbReference type="ARBA" id="ARBA00023015"/>
    </source>
</evidence>
<dbReference type="PANTHER" id="PTHR43133">
    <property type="entry name" value="RNA POLYMERASE ECF-TYPE SIGMA FACTO"/>
    <property type="match status" value="1"/>
</dbReference>
<dbReference type="InterPro" id="IPR014284">
    <property type="entry name" value="RNA_pol_sigma-70_dom"/>
</dbReference>
<dbReference type="PANTHER" id="PTHR43133:SF57">
    <property type="entry name" value="RNA POLYMERASE SIGMA-70 FACTOR"/>
    <property type="match status" value="1"/>
</dbReference>
<keyword evidence="5" id="KW-0804">Transcription</keyword>
<keyword evidence="9" id="KW-1185">Reference proteome</keyword>
<proteinExistence type="inferred from homology"/>
<dbReference type="InterPro" id="IPR013324">
    <property type="entry name" value="RNA_pol_sigma_r3/r4-like"/>
</dbReference>
<keyword evidence="2" id="KW-0805">Transcription regulation</keyword>
<gene>
    <name evidence="8" type="ORF">V8247_01650</name>
</gene>
<evidence type="ECO:0000256" key="3">
    <source>
        <dbReference type="ARBA" id="ARBA00023082"/>
    </source>
</evidence>
<keyword evidence="4" id="KW-0238">DNA-binding</keyword>
<dbReference type="SUPFAM" id="SSF88946">
    <property type="entry name" value="Sigma2 domain of RNA polymerase sigma factors"/>
    <property type="match status" value="1"/>
</dbReference>
<comment type="similarity">
    <text evidence="1">Belongs to the sigma-70 factor family. ECF subfamily.</text>
</comment>
<reference evidence="8 9" key="1">
    <citation type="submission" date="2024-03" db="EMBL/GenBank/DDBJ databases">
        <title>A Dehalogenimonas Isolated from Estuarine Sediments Dihaloeliminates Chlorinated Alkanes.</title>
        <authorList>
            <person name="Yang Y."/>
            <person name="Wang H."/>
        </authorList>
    </citation>
    <scope>NUCLEOTIDE SEQUENCE [LARGE SCALE GENOMIC DNA]</scope>
    <source>
        <strain evidence="8 9">W</strain>
    </source>
</reference>
<dbReference type="NCBIfam" id="TIGR02937">
    <property type="entry name" value="sigma70-ECF"/>
    <property type="match status" value="1"/>
</dbReference>
<dbReference type="NCBIfam" id="TIGR02952">
    <property type="entry name" value="Sig70_famx2"/>
    <property type="match status" value="1"/>
</dbReference>
<dbReference type="InterPro" id="IPR007630">
    <property type="entry name" value="RNA_pol_sigma70_r4"/>
</dbReference>
<dbReference type="Proteomes" id="UP001375370">
    <property type="component" value="Chromosome"/>
</dbReference>
<keyword evidence="3" id="KW-0731">Sigma factor</keyword>
<dbReference type="InterPro" id="IPR039425">
    <property type="entry name" value="RNA_pol_sigma-70-like"/>
</dbReference>
<protein>
    <submittedName>
        <fullName evidence="8">ECF subfamily RNA polymerase sigma factor, BldN family</fullName>
    </submittedName>
</protein>
<evidence type="ECO:0000313" key="8">
    <source>
        <dbReference type="EMBL" id="WWX25699.1"/>
    </source>
</evidence>
<feature type="domain" description="RNA polymerase sigma-70 region 4" evidence="7">
    <location>
        <begin position="128"/>
        <end position="174"/>
    </location>
</feature>
<dbReference type="Gene3D" id="1.10.1740.10">
    <property type="match status" value="1"/>
</dbReference>
<dbReference type="SUPFAM" id="SSF88659">
    <property type="entry name" value="Sigma3 and sigma4 domains of RNA polymerase sigma factors"/>
    <property type="match status" value="1"/>
</dbReference>
<organism evidence="8 9">
    <name type="scientific">Candidatus Dehalogenimonas loeffleri</name>
    <dbReference type="NCBI Taxonomy" id="3127115"/>
    <lineage>
        <taxon>Bacteria</taxon>
        <taxon>Bacillati</taxon>
        <taxon>Chloroflexota</taxon>
        <taxon>Dehalococcoidia</taxon>
        <taxon>Dehalococcoidales</taxon>
        <taxon>Dehalococcoidaceae</taxon>
        <taxon>Dehalogenimonas</taxon>
    </lineage>
</organism>
<evidence type="ECO:0000259" key="7">
    <source>
        <dbReference type="Pfam" id="PF04545"/>
    </source>
</evidence>
<evidence type="ECO:0000313" key="9">
    <source>
        <dbReference type="Proteomes" id="UP001375370"/>
    </source>
</evidence>
<dbReference type="Gene3D" id="1.10.10.10">
    <property type="entry name" value="Winged helix-like DNA-binding domain superfamily/Winged helix DNA-binding domain"/>
    <property type="match status" value="1"/>
</dbReference>
<dbReference type="InterPro" id="IPR036388">
    <property type="entry name" value="WH-like_DNA-bd_sf"/>
</dbReference>
<dbReference type="InterPro" id="IPR013325">
    <property type="entry name" value="RNA_pol_sigma_r2"/>
</dbReference>
<evidence type="ECO:0000256" key="4">
    <source>
        <dbReference type="ARBA" id="ARBA00023125"/>
    </source>
</evidence>
<accession>A0ABZ2J7W5</accession>
<feature type="domain" description="RNA polymerase sigma-70 region 2" evidence="6">
    <location>
        <begin position="23"/>
        <end position="93"/>
    </location>
</feature>
<evidence type="ECO:0000256" key="5">
    <source>
        <dbReference type="ARBA" id="ARBA00023163"/>
    </source>
</evidence>
<evidence type="ECO:0000256" key="1">
    <source>
        <dbReference type="ARBA" id="ARBA00010641"/>
    </source>
</evidence>
<dbReference type="CDD" id="cd06171">
    <property type="entry name" value="Sigma70_r4"/>
    <property type="match status" value="1"/>
</dbReference>